<protein>
    <recommendedName>
        <fullName evidence="3">Arrestin-like N-terminal domain-containing protein</fullName>
    </recommendedName>
</protein>
<dbReference type="EMBL" id="HF935213">
    <property type="protein sequence ID" value="CCX04673.1"/>
    <property type="molecule type" value="Genomic_DNA"/>
</dbReference>
<dbReference type="STRING" id="1076935.U4KU21"/>
<name>U4KU21_PYROM</name>
<dbReference type="Gene3D" id="2.60.40.640">
    <property type="match status" value="1"/>
</dbReference>
<evidence type="ECO:0000313" key="1">
    <source>
        <dbReference type="EMBL" id="CCX04673.1"/>
    </source>
</evidence>
<dbReference type="Proteomes" id="UP000018144">
    <property type="component" value="Unassembled WGS sequence"/>
</dbReference>
<gene>
    <name evidence="1" type="ORF">PCON_03275</name>
</gene>
<reference evidence="1 2" key="1">
    <citation type="journal article" date="2013" name="PLoS Genet.">
        <title>The genome and development-dependent transcriptomes of Pyronema confluens: a window into fungal evolution.</title>
        <authorList>
            <person name="Traeger S."/>
            <person name="Altegoer F."/>
            <person name="Freitag M."/>
            <person name="Gabaldon T."/>
            <person name="Kempken F."/>
            <person name="Kumar A."/>
            <person name="Marcet-Houben M."/>
            <person name="Poggeler S."/>
            <person name="Stajich J.E."/>
            <person name="Nowrousian M."/>
        </authorList>
    </citation>
    <scope>NUCLEOTIDE SEQUENCE [LARGE SCALE GENOMIC DNA]</scope>
    <source>
        <strain evidence="2">CBS 100304</strain>
        <tissue evidence="1">Vegetative mycelium</tissue>
    </source>
</reference>
<accession>U4KU21</accession>
<dbReference type="eggNOG" id="ENOG502QSAC">
    <property type="taxonomic scope" value="Eukaryota"/>
</dbReference>
<keyword evidence="2" id="KW-1185">Reference proteome</keyword>
<dbReference type="AlphaFoldDB" id="U4KU21"/>
<dbReference type="OMA" id="FWERNDQ"/>
<dbReference type="OrthoDB" id="2283785at2759"/>
<dbReference type="InterPro" id="IPR039634">
    <property type="entry name" value="Bul1-like"/>
</dbReference>
<evidence type="ECO:0008006" key="3">
    <source>
        <dbReference type="Google" id="ProtNLM"/>
    </source>
</evidence>
<dbReference type="PANTHER" id="PTHR31904">
    <property type="entry name" value="BYPASS OF STOP CODON PROTEIN 5-RELATED"/>
    <property type="match status" value="1"/>
</dbReference>
<evidence type="ECO:0000313" key="2">
    <source>
        <dbReference type="Proteomes" id="UP000018144"/>
    </source>
</evidence>
<proteinExistence type="predicted"/>
<sequence>MARRPSSTPAMFSYAESIATRNTVLSSLREAAAEMNKNKPAITFTINGESEDPNYVYTTSDRIEGEVSITAPVDTRFDEIVITFEGTTRTWMERFGGPGTSGRSTLYQTVSDLGGANPKQKAVEKIPFLTEAQFLRLVQPVDESSLPIPRIAAKGQKYTFPFTFVIPDRLLPSACDHPVENNAVREAHLHLPPSLGEPGILGKDCKDDQSPDMTRIGYAIRCRIMRRRESDAKNVVLADTTRKIAVSPVFETSPPLHITDKTKDFCVRREKDLRKGLLGRKLGRISVFAEQPQPLKLSPNSPCPPSTSVTILLTWLSSDSSTPPPPLECLTAKLKTSTFFSTTRQTYIPCFSRSTPDPAVGNYTELNLLSSRCISNTPWEKQPSDFPTSRSVYITKLLVPITAPKGKHLVPTFSSCFVSRSYTLELSVSARTSAHTQPSLLLKIPLQVAQPGKEGDYSGDNGQSGDVEEFFTPRSVAPPAFEGIQTGQLPRSMIGTPNRMSPPGYSVFAQGVPVRIPSPVGMSPGCG</sequence>
<organism evidence="1 2">
    <name type="scientific">Pyronema omphalodes (strain CBS 100304)</name>
    <name type="common">Pyronema confluens</name>
    <dbReference type="NCBI Taxonomy" id="1076935"/>
    <lineage>
        <taxon>Eukaryota</taxon>
        <taxon>Fungi</taxon>
        <taxon>Dikarya</taxon>
        <taxon>Ascomycota</taxon>
        <taxon>Pezizomycotina</taxon>
        <taxon>Pezizomycetes</taxon>
        <taxon>Pezizales</taxon>
        <taxon>Pyronemataceae</taxon>
        <taxon>Pyronema</taxon>
    </lineage>
</organism>
<dbReference type="InterPro" id="IPR014752">
    <property type="entry name" value="Arrestin-like_C"/>
</dbReference>
<dbReference type="PANTHER" id="PTHR31904:SF1">
    <property type="entry name" value="BYPASS OF STOP CODON PROTEIN 5-RELATED"/>
    <property type="match status" value="1"/>
</dbReference>